<feature type="region of interest" description="Disordered" evidence="1">
    <location>
        <begin position="223"/>
        <end position="287"/>
    </location>
</feature>
<feature type="transmembrane region" description="Helical" evidence="2">
    <location>
        <begin position="79"/>
        <end position="101"/>
    </location>
</feature>
<dbReference type="Pfam" id="PF05552">
    <property type="entry name" value="MS_channel_1st_1"/>
    <property type="match status" value="2"/>
</dbReference>
<reference evidence="3" key="1">
    <citation type="submission" date="2023-06" db="EMBL/GenBank/DDBJ databases">
        <authorList>
            <person name="Jiang Y."/>
            <person name="Liu Q."/>
        </authorList>
    </citation>
    <scope>NUCLEOTIDE SEQUENCE</scope>
    <source>
        <strain evidence="3">CGMCC 1.12089</strain>
    </source>
</reference>
<gene>
    <name evidence="3" type="ORF">QTH91_02615</name>
</gene>
<dbReference type="RefSeq" id="WP_286658477.1">
    <property type="nucleotide sequence ID" value="NZ_JASZYV010000001.1"/>
</dbReference>
<keyword evidence="4" id="KW-1185">Reference proteome</keyword>
<organism evidence="3 4">
    <name type="scientific">Variovorax dokdonensis</name>
    <dbReference type="NCBI Taxonomy" id="344883"/>
    <lineage>
        <taxon>Bacteria</taxon>
        <taxon>Pseudomonadati</taxon>
        <taxon>Pseudomonadota</taxon>
        <taxon>Betaproteobacteria</taxon>
        <taxon>Burkholderiales</taxon>
        <taxon>Comamonadaceae</taxon>
        <taxon>Variovorax</taxon>
    </lineage>
</organism>
<feature type="transmembrane region" description="Helical" evidence="2">
    <location>
        <begin position="155"/>
        <end position="173"/>
    </location>
</feature>
<dbReference type="InterPro" id="IPR008910">
    <property type="entry name" value="MSC_TM_helix"/>
</dbReference>
<comment type="caution">
    <text evidence="3">The sequence shown here is derived from an EMBL/GenBank/DDBJ whole genome shotgun (WGS) entry which is preliminary data.</text>
</comment>
<evidence type="ECO:0000256" key="1">
    <source>
        <dbReference type="SAM" id="MobiDB-lite"/>
    </source>
</evidence>
<name>A0ABT7N5Z2_9BURK</name>
<dbReference type="Proteomes" id="UP001174908">
    <property type="component" value="Unassembled WGS sequence"/>
</dbReference>
<keyword evidence="2" id="KW-0472">Membrane</keyword>
<dbReference type="Gene3D" id="1.10.287.1260">
    <property type="match status" value="1"/>
</dbReference>
<protein>
    <submittedName>
        <fullName evidence="3">Uncharacterized protein</fullName>
    </submittedName>
</protein>
<feature type="transmembrane region" description="Helical" evidence="2">
    <location>
        <begin position="185"/>
        <end position="205"/>
    </location>
</feature>
<evidence type="ECO:0000313" key="3">
    <source>
        <dbReference type="EMBL" id="MDM0043363.1"/>
    </source>
</evidence>
<evidence type="ECO:0000313" key="4">
    <source>
        <dbReference type="Proteomes" id="UP001174908"/>
    </source>
</evidence>
<keyword evidence="2" id="KW-0812">Transmembrane</keyword>
<proteinExistence type="predicted"/>
<sequence>MDQLSIHLEPLRAFMFQVGAFIPRVLVAALIVVAGWLIAKAVRFATIRALRAINFHVLTSRAGIDSFLRQGGMVADTSALFGVLAYWLIILASLIVAFNTLDLSYVTDLLSRVMWFVPNVFVALLILAFGAYFARFVGDAVTTYGRNAGMQDGLLLGKVAQGAILLFVVLIALDQLGVGGAIVRQSFLIVLGGVVFALALAFGLAGKDWAAERIEHWWPTSGAVRRGSAPARPPGLTPGQGVEPASMPSEVPPSAGATGMARPPGVRPGPSSAWPHRSNDPQDRVHP</sequence>
<keyword evidence="2" id="KW-1133">Transmembrane helix</keyword>
<dbReference type="EMBL" id="JASZYV010000001">
    <property type="protein sequence ID" value="MDM0043363.1"/>
    <property type="molecule type" value="Genomic_DNA"/>
</dbReference>
<feature type="transmembrane region" description="Helical" evidence="2">
    <location>
        <begin position="20"/>
        <end position="39"/>
    </location>
</feature>
<accession>A0ABT7N5Z2</accession>
<feature type="transmembrane region" description="Helical" evidence="2">
    <location>
        <begin position="113"/>
        <end position="134"/>
    </location>
</feature>
<evidence type="ECO:0000256" key="2">
    <source>
        <dbReference type="SAM" id="Phobius"/>
    </source>
</evidence>
<feature type="compositionally biased region" description="Basic and acidic residues" evidence="1">
    <location>
        <begin position="277"/>
        <end position="287"/>
    </location>
</feature>